<dbReference type="Proteomes" id="UP000582974">
    <property type="component" value="Unassembled WGS sequence"/>
</dbReference>
<dbReference type="InterPro" id="IPR010982">
    <property type="entry name" value="Lambda_DNA-bd_dom_sf"/>
</dbReference>
<dbReference type="Gene3D" id="1.10.260.40">
    <property type="entry name" value="lambda repressor-like DNA-binding domains"/>
    <property type="match status" value="1"/>
</dbReference>
<evidence type="ECO:0000259" key="1">
    <source>
        <dbReference type="PROSITE" id="PS50943"/>
    </source>
</evidence>
<dbReference type="EMBL" id="JACCKD010000008">
    <property type="protein sequence ID" value="MBA0127861.1"/>
    <property type="molecule type" value="Genomic_DNA"/>
</dbReference>
<dbReference type="PROSITE" id="PS50943">
    <property type="entry name" value="HTH_CROC1"/>
    <property type="match status" value="1"/>
</dbReference>
<dbReference type="Pfam" id="PF19054">
    <property type="entry name" value="DUF5753"/>
    <property type="match status" value="1"/>
</dbReference>
<keyword evidence="3" id="KW-1185">Reference proteome</keyword>
<sequence length="253" mass="28568">MSLFASELRRAREGFGWSREKLAEEINFSTSLIEKVECGNKAPSQAFAEGADRALATDGLLGRIRDHLLTQAGLPEWFRSWYDIEQEASAIWWYELLLVPGLLQAEGYAHELLNGDESKLAARMERQQILTRAAPSPPELVVLLDERALRYPMTDPQGMRAQLERIEAIAESFVVQVVPIDCGTHLHLDGSFGMAVLDGREYVYVDTPARGFVLDSPDVISAMKRRWDLIRAEALPRRQSAELIREVAEQWTS</sequence>
<reference evidence="2 3" key="1">
    <citation type="submission" date="2020-07" db="EMBL/GenBank/DDBJ databases">
        <title>Genome of Haloechinothrix sp.</title>
        <authorList>
            <person name="Tang S.-K."/>
            <person name="Yang L."/>
            <person name="Zhu W.-Y."/>
        </authorList>
    </citation>
    <scope>NUCLEOTIDE SEQUENCE [LARGE SCALE GENOMIC DNA]</scope>
    <source>
        <strain evidence="2 3">YIM 98757</strain>
    </source>
</reference>
<dbReference type="SMART" id="SM00530">
    <property type="entry name" value="HTH_XRE"/>
    <property type="match status" value="1"/>
</dbReference>
<feature type="domain" description="HTH cro/C1-type" evidence="1">
    <location>
        <begin position="8"/>
        <end position="49"/>
    </location>
</feature>
<dbReference type="CDD" id="cd00093">
    <property type="entry name" value="HTH_XRE"/>
    <property type="match status" value="1"/>
</dbReference>
<dbReference type="SUPFAM" id="SSF47413">
    <property type="entry name" value="lambda repressor-like DNA-binding domains"/>
    <property type="match status" value="1"/>
</dbReference>
<dbReference type="InterPro" id="IPR001387">
    <property type="entry name" value="Cro/C1-type_HTH"/>
</dbReference>
<comment type="caution">
    <text evidence="2">The sequence shown here is derived from an EMBL/GenBank/DDBJ whole genome shotgun (WGS) entry which is preliminary data.</text>
</comment>
<dbReference type="RefSeq" id="WP_180894657.1">
    <property type="nucleotide sequence ID" value="NZ_JACCKD010000008.1"/>
</dbReference>
<evidence type="ECO:0000313" key="3">
    <source>
        <dbReference type="Proteomes" id="UP000582974"/>
    </source>
</evidence>
<evidence type="ECO:0000313" key="2">
    <source>
        <dbReference type="EMBL" id="MBA0127861.1"/>
    </source>
</evidence>
<dbReference type="AlphaFoldDB" id="A0A838AF79"/>
<dbReference type="GO" id="GO:0003677">
    <property type="term" value="F:DNA binding"/>
    <property type="evidence" value="ECO:0007669"/>
    <property type="project" value="InterPro"/>
</dbReference>
<protein>
    <submittedName>
        <fullName evidence="2">Helix-turn-helix transcriptional regulator</fullName>
    </submittedName>
</protein>
<accession>A0A838AF79</accession>
<dbReference type="InterPro" id="IPR043917">
    <property type="entry name" value="DUF5753"/>
</dbReference>
<proteinExistence type="predicted"/>
<gene>
    <name evidence="2" type="ORF">H0B56_20135</name>
</gene>
<name>A0A838AF79_9PSEU</name>
<organism evidence="2 3">
    <name type="scientific">Haloechinothrix aidingensis</name>
    <dbReference type="NCBI Taxonomy" id="2752311"/>
    <lineage>
        <taxon>Bacteria</taxon>
        <taxon>Bacillati</taxon>
        <taxon>Actinomycetota</taxon>
        <taxon>Actinomycetes</taxon>
        <taxon>Pseudonocardiales</taxon>
        <taxon>Pseudonocardiaceae</taxon>
        <taxon>Haloechinothrix</taxon>
    </lineage>
</organism>
<dbReference type="Pfam" id="PF13560">
    <property type="entry name" value="HTH_31"/>
    <property type="match status" value="1"/>
</dbReference>